<reference evidence="2" key="1">
    <citation type="submission" date="2020-10" db="EMBL/GenBank/DDBJ databases">
        <authorList>
            <person name="Castelo-Branco R."/>
            <person name="Eusebio N."/>
            <person name="Adriana R."/>
            <person name="Vieira A."/>
            <person name="Brugerolle De Fraissinette N."/>
            <person name="Rezende De Castro R."/>
            <person name="Schneider M.P."/>
            <person name="Vasconcelos V."/>
            <person name="Leao P.N."/>
        </authorList>
    </citation>
    <scope>NUCLEOTIDE SEQUENCE</scope>
    <source>
        <strain evidence="2">LEGE 07157</strain>
    </source>
</reference>
<accession>A0A8J7DYC5</accession>
<feature type="compositionally biased region" description="Pro residues" evidence="1">
    <location>
        <begin position="443"/>
        <end position="452"/>
    </location>
</feature>
<keyword evidence="3" id="KW-1185">Reference proteome</keyword>
<sequence>MSSAVSDTPYKSRLFNFVNRQVLQVRDRAGNVLRNLQVATLWGLQILAYPAYLLLQTGRLLGQRAGQTLGKLGDARSDEDATLRLPTADAPIQRILETVEPWLLQMPQFSAFQRQSGLISAFLSRNSAAIVPKETNTEKDILPSPPTIQSIASALENRHLVLVSADNQIFDLLSPQQQQTLNKQIIWEVANLKRRQKQLHETARRLTIPSYGQEETRVLAPIRFFWQAMRWVQCSPVAIAIDLFRESTLVPQSSTTTLRVLSFEEFCTQFQPALSPEALMRIDGKVAEWETQVSGVELVRRFNGSMGGMTRTLRDRLSNTTTARDISNSSATADPFALQSLIRAAISHFFGDRRTASSVSGDTTASALSDIDRAPESLILEGQAVKGLPIIVDEEENIPRLDPSPNFPQQEDPWLSWKDLFDGWATDEEEEELETIEAELTPPQLPSAPATPPLKTVLQEQNKPHSSIGNARSRKKPTEKSEASSRSSIRLKPISTKSNRPIPSSHRKTKRNQANRQLASRRKESLESVSEWIDTEATPVGYVKHPLEQILEWLDRIMLWVEELILAAWRWIYRRIP</sequence>
<feature type="compositionally biased region" description="Acidic residues" evidence="1">
    <location>
        <begin position="428"/>
        <end position="437"/>
    </location>
</feature>
<evidence type="ECO:0000313" key="2">
    <source>
        <dbReference type="EMBL" id="MBE9117787.1"/>
    </source>
</evidence>
<proteinExistence type="predicted"/>
<dbReference type="RefSeq" id="WP_194030872.1">
    <property type="nucleotide sequence ID" value="NZ_JADEWZ010000030.1"/>
</dbReference>
<organism evidence="2 3">
    <name type="scientific">Lusitaniella coriacea LEGE 07157</name>
    <dbReference type="NCBI Taxonomy" id="945747"/>
    <lineage>
        <taxon>Bacteria</taxon>
        <taxon>Bacillati</taxon>
        <taxon>Cyanobacteriota</taxon>
        <taxon>Cyanophyceae</taxon>
        <taxon>Spirulinales</taxon>
        <taxon>Lusitaniellaceae</taxon>
        <taxon>Lusitaniella</taxon>
    </lineage>
</organism>
<evidence type="ECO:0000313" key="3">
    <source>
        <dbReference type="Proteomes" id="UP000654482"/>
    </source>
</evidence>
<feature type="region of interest" description="Disordered" evidence="1">
    <location>
        <begin position="428"/>
        <end position="523"/>
    </location>
</feature>
<gene>
    <name evidence="2" type="ORF">IQ249_17960</name>
</gene>
<comment type="caution">
    <text evidence="2">The sequence shown here is derived from an EMBL/GenBank/DDBJ whole genome shotgun (WGS) entry which is preliminary data.</text>
</comment>
<dbReference type="AlphaFoldDB" id="A0A8J7DYC5"/>
<protein>
    <submittedName>
        <fullName evidence="2">Uncharacterized protein</fullName>
    </submittedName>
</protein>
<name>A0A8J7DYC5_9CYAN</name>
<dbReference type="EMBL" id="JADEWZ010000030">
    <property type="protein sequence ID" value="MBE9117787.1"/>
    <property type="molecule type" value="Genomic_DNA"/>
</dbReference>
<dbReference type="Proteomes" id="UP000654482">
    <property type="component" value="Unassembled WGS sequence"/>
</dbReference>
<evidence type="ECO:0000256" key="1">
    <source>
        <dbReference type="SAM" id="MobiDB-lite"/>
    </source>
</evidence>
<feature type="compositionally biased region" description="Polar residues" evidence="1">
    <location>
        <begin position="458"/>
        <end position="470"/>
    </location>
</feature>